<reference evidence="3 4" key="1">
    <citation type="journal article" date="2019" name="Int. J. Syst. Evol. Microbiol.">
        <title>The Global Catalogue of Microorganisms (GCM) 10K type strain sequencing project: providing services to taxonomists for standard genome sequencing and annotation.</title>
        <authorList>
            <consortium name="The Broad Institute Genomics Platform"/>
            <consortium name="The Broad Institute Genome Sequencing Center for Infectious Disease"/>
            <person name="Wu L."/>
            <person name="Ma J."/>
        </authorList>
    </citation>
    <scope>NUCLEOTIDE SEQUENCE [LARGE SCALE GENOMIC DNA]</scope>
    <source>
        <strain evidence="3 4">JCM 15933</strain>
    </source>
</reference>
<proteinExistence type="predicted"/>
<accession>A0ABN2CVD8</accession>
<sequence>MGRQVPSIRSPSTKRYVLLSATGEVYGRRVRSVTSEAMRLIGYRKFDDDGVTLTALSELAHVDGLGLVVRVSLYDQRTYSGPTATVVLGDDAGERVAAAVARLEVPGAARAALGASLSETLGLDEARFDESMFAPTEADEARRSASLDVMTGLFPAVEQRFSQVYGLRLPRHVAVLAAALHSLGDHERRALQSLGLSDWGVLDYFADGGLERAGRDGLDERLHCRFRRDPAELVTILGGGSDGLHYGLWYDDPAELPSFVAYNYARDSAETWTAKAPTGLAQIRRVLDDALDDDEDPERYWTLYPLRAVLDWFDAADAAACAADGPPRWADAQRPPGGVTLGAVLPPDSGDPRVGETEARHDAYRGDEERTRGWIAEATAELAAGRPAFALVLGRELHWLDADRYRREAVELLAGAYRALGRDALAGIAEVHAANRDLPSVDVLQPR</sequence>
<dbReference type="EMBL" id="BAAAQD010000034">
    <property type="protein sequence ID" value="GAA1564600.1"/>
    <property type="molecule type" value="Genomic_DNA"/>
</dbReference>
<comment type="subcellular location">
    <subcellularLocation>
        <location evidence="1">Chromosome</location>
    </subcellularLocation>
</comment>
<name>A0ABN2CVD8_9ACTN</name>
<evidence type="ECO:0000256" key="2">
    <source>
        <dbReference type="ARBA" id="ARBA00022454"/>
    </source>
</evidence>
<keyword evidence="4" id="KW-1185">Reference proteome</keyword>
<organism evidence="3 4">
    <name type="scientific">Dactylosporangium maewongense</name>
    <dbReference type="NCBI Taxonomy" id="634393"/>
    <lineage>
        <taxon>Bacteria</taxon>
        <taxon>Bacillati</taxon>
        <taxon>Actinomycetota</taxon>
        <taxon>Actinomycetes</taxon>
        <taxon>Micromonosporales</taxon>
        <taxon>Micromonosporaceae</taxon>
        <taxon>Dactylosporangium</taxon>
    </lineage>
</organism>
<keyword evidence="2" id="KW-0158">Chromosome</keyword>
<evidence type="ECO:0000313" key="4">
    <source>
        <dbReference type="Proteomes" id="UP001501470"/>
    </source>
</evidence>
<dbReference type="PANTHER" id="PTHR13386">
    <property type="entry name" value="HISTONE PARYLATION FACTOR 1"/>
    <property type="match status" value="1"/>
</dbReference>
<evidence type="ECO:0000256" key="1">
    <source>
        <dbReference type="ARBA" id="ARBA00004286"/>
    </source>
</evidence>
<evidence type="ECO:0000313" key="3">
    <source>
        <dbReference type="EMBL" id="GAA1564600.1"/>
    </source>
</evidence>
<dbReference type="InterPro" id="IPR019361">
    <property type="entry name" value="HPF1"/>
</dbReference>
<dbReference type="Pfam" id="PF10228">
    <property type="entry name" value="HPF1"/>
    <property type="match status" value="1"/>
</dbReference>
<protein>
    <submittedName>
        <fullName evidence="3">Uncharacterized protein</fullName>
    </submittedName>
</protein>
<gene>
    <name evidence="3" type="ORF">GCM10009827_102740</name>
</gene>
<comment type="caution">
    <text evidence="3">The sequence shown here is derived from an EMBL/GenBank/DDBJ whole genome shotgun (WGS) entry which is preliminary data.</text>
</comment>
<dbReference type="PANTHER" id="PTHR13386:SF1">
    <property type="entry name" value="HISTONE PARYLATION FACTOR 1"/>
    <property type="match status" value="1"/>
</dbReference>
<dbReference type="Proteomes" id="UP001501470">
    <property type="component" value="Unassembled WGS sequence"/>
</dbReference>